<name>A0A7S9WXT1_9BACT</name>
<dbReference type="Proteomes" id="UP000594571">
    <property type="component" value="Chromosome"/>
</dbReference>
<dbReference type="RefSeq" id="WP_103588996.1">
    <property type="nucleotide sequence ID" value="NZ_CP049263.1"/>
</dbReference>
<evidence type="ECO:0000313" key="2">
    <source>
        <dbReference type="EMBL" id="QPH97254.1"/>
    </source>
</evidence>
<proteinExistence type="predicted"/>
<protein>
    <submittedName>
        <fullName evidence="2">Uncharacterized protein</fullName>
    </submittedName>
</protein>
<dbReference type="EMBL" id="JAHAKR010000001">
    <property type="protein sequence ID" value="MBS5829198.1"/>
    <property type="molecule type" value="Genomic_DNA"/>
</dbReference>
<sequence>MAKELKTFRLDVENLNFLQTLKEKMGVKSLNEAINLLLFFLERDNKIIDAVKENYPLLKIKRSELTRENIKEVKNFFTDVEFKKLKQLAKDNGFSSVNKFSKFLVLSHLYDDKILSNDTINEFAKMNYLVKRIGINLNIFVKAIQQNTSASFEKDAIDNLINRINKQVQETDNFIKEQKMFLQAKLK</sequence>
<reference evidence="1" key="3">
    <citation type="submission" date="2021-02" db="EMBL/GenBank/DDBJ databases">
        <title>Infant gut strain persistence is associated with maternal origin, phylogeny, and functional potential including surface adhesion and iron acquisition.</title>
        <authorList>
            <person name="Lou Y.C."/>
        </authorList>
    </citation>
    <scope>NUCLEOTIDE SEQUENCE</scope>
    <source>
        <strain evidence="1">L3_101_000G1_dasL3_101_000G1_concoct_7_sub</strain>
    </source>
</reference>
<reference evidence="2 3" key="2">
    <citation type="journal article" date="2020" name="Microb. Genom.">
        <title>Analysis of complete Campylobacter concisus genomes identifies genomospecies features, secretion systems and novel plasmids and their association with severe ulcerative colitis.</title>
        <authorList>
            <person name="Liu F."/>
            <person name="Chen S."/>
            <person name="Luu L.D.W."/>
            <person name="Lee S.A."/>
            <person name="Tay A.C.Y."/>
            <person name="Wu R."/>
            <person name="Riordan S.M."/>
            <person name="Lan R."/>
            <person name="Liu L."/>
            <person name="Zhang L."/>
        </authorList>
    </citation>
    <scope>NUCLEOTIDE SEQUENCE [LARGE SCALE GENOMIC DNA]</scope>
    <source>
        <strain evidence="2 3">H16O-S1</strain>
    </source>
</reference>
<dbReference type="Proteomes" id="UP000824019">
    <property type="component" value="Unassembled WGS sequence"/>
</dbReference>
<evidence type="ECO:0000313" key="3">
    <source>
        <dbReference type="Proteomes" id="UP000594571"/>
    </source>
</evidence>
<gene>
    <name evidence="2" type="ORF">CVS89_03020</name>
    <name evidence="1" type="ORF">KIC69_00005</name>
</gene>
<organism evidence="2 3">
    <name type="scientific">Campylobacter concisus</name>
    <dbReference type="NCBI Taxonomy" id="199"/>
    <lineage>
        <taxon>Bacteria</taxon>
        <taxon>Pseudomonadati</taxon>
        <taxon>Campylobacterota</taxon>
        <taxon>Epsilonproteobacteria</taxon>
        <taxon>Campylobacterales</taxon>
        <taxon>Campylobacteraceae</taxon>
        <taxon>Campylobacter</taxon>
    </lineage>
</organism>
<reference evidence="2 3" key="1">
    <citation type="journal article" date="2018" name="Emerg. Microbes Infect.">
        <title>Genomic analysis of oral Campylobacter concisus strains identified a potential bacterial molecular marker associated with active Crohn's disease.</title>
        <authorList>
            <person name="Liu F."/>
            <person name="Ma R."/>
            <person name="Tay C.Y.A."/>
            <person name="Octavia S."/>
            <person name="Lan R."/>
            <person name="Chung H.K.L."/>
            <person name="Riordan S.M."/>
            <person name="Grimm M.C."/>
            <person name="Leong R.W."/>
            <person name="Tanaka M.M."/>
            <person name="Connor S."/>
            <person name="Zhang L."/>
        </authorList>
    </citation>
    <scope>NUCLEOTIDE SEQUENCE [LARGE SCALE GENOMIC DNA]</scope>
    <source>
        <strain evidence="2 3">H16O-S1</strain>
    </source>
</reference>
<accession>A0A7S9WXT1</accession>
<evidence type="ECO:0000313" key="1">
    <source>
        <dbReference type="EMBL" id="MBS5829198.1"/>
    </source>
</evidence>
<dbReference type="EMBL" id="CP049263">
    <property type="protein sequence ID" value="QPH97254.1"/>
    <property type="molecule type" value="Genomic_DNA"/>
</dbReference>
<dbReference type="AlphaFoldDB" id="A0A7S9WXT1"/>